<dbReference type="PANTHER" id="PTHR35043:SF8">
    <property type="entry name" value="DUF4220 DOMAIN-CONTAINING PROTEIN"/>
    <property type="match status" value="1"/>
</dbReference>
<evidence type="ECO:0000256" key="1">
    <source>
        <dbReference type="SAM" id="Phobius"/>
    </source>
</evidence>
<name>A0A1E1LQI0_9HELO</name>
<sequence>MAKLAGSINPINEGPSISSGGSYWSILVRKARWSAFTIYAPEAVTMIAACQRSSAKRSMEKMQAIGARHWTVLRKRIFKITASQIDSFAKIVAIVQGTYMIAQTIARAIQHMEISSLELTTVAFVLCTTVTFIFWIDKTQGVERAFDLETQTPFRTILAEAGQIARAPYADTPMDFVEQPGWSQWRRRPIFSHVGIPVRPLQRIPNDYAVAPQILRLPVPLWFLTVAHASCHILARNFPFPTNWERWLWRGSSVTISSVMLIWGFAEVMSVKPGFDLTMTLLGIWEKRASKNTRFRNWAADGPGTMSTILYGLARTFLIIETFASLRSMEPSVYYSVDWAQFIPHF</sequence>
<proteinExistence type="predicted"/>
<gene>
    <name evidence="2" type="ORF">RCO7_10911</name>
</gene>
<evidence type="ECO:0000313" key="3">
    <source>
        <dbReference type="Proteomes" id="UP000178129"/>
    </source>
</evidence>
<keyword evidence="3" id="KW-1185">Reference proteome</keyword>
<accession>A0A1E1LQI0</accession>
<reference evidence="3" key="1">
    <citation type="submission" date="2016-03" db="EMBL/GenBank/DDBJ databases">
        <authorList>
            <person name="Ploux O."/>
        </authorList>
    </citation>
    <scope>NUCLEOTIDE SEQUENCE [LARGE SCALE GENOMIC DNA]</scope>
    <source>
        <strain evidence="3">UK7</strain>
    </source>
</reference>
<dbReference type="Proteomes" id="UP000178129">
    <property type="component" value="Unassembled WGS sequence"/>
</dbReference>
<comment type="caution">
    <text evidence="2">The sequence shown here is derived from an EMBL/GenBank/DDBJ whole genome shotgun (WGS) entry which is preliminary data.</text>
</comment>
<protein>
    <submittedName>
        <fullName evidence="2">Uncharacterized protein</fullName>
    </submittedName>
</protein>
<evidence type="ECO:0000313" key="2">
    <source>
        <dbReference type="EMBL" id="CZT12720.1"/>
    </source>
</evidence>
<keyword evidence="1" id="KW-1133">Transmembrane helix</keyword>
<dbReference type="STRING" id="914237.A0A1E1LQI0"/>
<dbReference type="InParanoid" id="A0A1E1LQI0"/>
<feature type="transmembrane region" description="Helical" evidence="1">
    <location>
        <begin position="117"/>
        <end position="136"/>
    </location>
</feature>
<dbReference type="AlphaFoldDB" id="A0A1E1LQI0"/>
<dbReference type="PANTHER" id="PTHR35043">
    <property type="entry name" value="TRANSCRIPTION FACTOR DOMAIN-CONTAINING PROTEIN"/>
    <property type="match status" value="1"/>
</dbReference>
<organism evidence="2 3">
    <name type="scientific">Rhynchosporium graminicola</name>
    <dbReference type="NCBI Taxonomy" id="2792576"/>
    <lineage>
        <taxon>Eukaryota</taxon>
        <taxon>Fungi</taxon>
        <taxon>Dikarya</taxon>
        <taxon>Ascomycota</taxon>
        <taxon>Pezizomycotina</taxon>
        <taxon>Leotiomycetes</taxon>
        <taxon>Helotiales</taxon>
        <taxon>Ploettnerulaceae</taxon>
        <taxon>Rhynchosporium</taxon>
    </lineage>
</organism>
<dbReference type="EMBL" id="FJUW01000075">
    <property type="protein sequence ID" value="CZT12720.1"/>
    <property type="molecule type" value="Genomic_DNA"/>
</dbReference>
<keyword evidence="1" id="KW-0472">Membrane</keyword>
<keyword evidence="1" id="KW-0812">Transmembrane</keyword>